<dbReference type="EMBL" id="CP000584">
    <property type="protein sequence ID" value="ABO95872.1"/>
    <property type="molecule type" value="Genomic_DNA"/>
</dbReference>
<dbReference type="KEGG" id="olu:OSTLU_94223"/>
<keyword evidence="3" id="KW-1185">Reference proteome</keyword>
<dbReference type="RefSeq" id="XP_001417579.1">
    <property type="nucleotide sequence ID" value="XM_001417542.1"/>
</dbReference>
<sequence>MSRRARARAGWSTRVAIAVTLALGAATRGRAAAEASVEPSAPSAAASRWRELALDEDAFETVKSYDRPSYYVDAGGRARFRGWFSNTATTEAGSDALATPLPAEARPTRDEPWKVTMKGAERSLTVTMDGKIVVGDEYDANTWFVLNGLEFDTAAAFAEEETCDAASGSCPTARDEL</sequence>
<organism evidence="2 3">
    <name type="scientific">Ostreococcus lucimarinus (strain CCE9901)</name>
    <dbReference type="NCBI Taxonomy" id="436017"/>
    <lineage>
        <taxon>Eukaryota</taxon>
        <taxon>Viridiplantae</taxon>
        <taxon>Chlorophyta</taxon>
        <taxon>Mamiellophyceae</taxon>
        <taxon>Mamiellales</taxon>
        <taxon>Bathycoccaceae</taxon>
        <taxon>Ostreococcus</taxon>
    </lineage>
</organism>
<feature type="chain" id="PRO_5002672945" evidence="1">
    <location>
        <begin position="32"/>
        <end position="177"/>
    </location>
</feature>
<dbReference type="Gramene" id="ABO95872">
    <property type="protein sequence ID" value="ABO95872"/>
    <property type="gene ID" value="OSTLU_94223"/>
</dbReference>
<evidence type="ECO:0000313" key="3">
    <source>
        <dbReference type="Proteomes" id="UP000001568"/>
    </source>
</evidence>
<gene>
    <name evidence="2" type="ORF">OSTLU_94223</name>
</gene>
<name>A4RWH6_OSTLU</name>
<dbReference type="GeneID" id="5001470"/>
<evidence type="ECO:0000313" key="2">
    <source>
        <dbReference type="EMBL" id="ABO95872.1"/>
    </source>
</evidence>
<dbReference type="OMA" id="MACAVMS"/>
<accession>A4RWH6</accession>
<dbReference type="HOGENOM" id="CLU_1520302_0_0_1"/>
<dbReference type="AlphaFoldDB" id="A4RWH6"/>
<proteinExistence type="predicted"/>
<evidence type="ECO:0000256" key="1">
    <source>
        <dbReference type="SAM" id="SignalP"/>
    </source>
</evidence>
<keyword evidence="1" id="KW-0732">Signal</keyword>
<feature type="signal peptide" evidence="1">
    <location>
        <begin position="1"/>
        <end position="31"/>
    </location>
</feature>
<dbReference type="Proteomes" id="UP000001568">
    <property type="component" value="Chromosome 4"/>
</dbReference>
<protein>
    <submittedName>
        <fullName evidence="2">Uncharacterized protein</fullName>
    </submittedName>
</protein>
<reference evidence="2 3" key="1">
    <citation type="journal article" date="2007" name="Proc. Natl. Acad. Sci. U.S.A.">
        <title>The tiny eukaryote Ostreococcus provides genomic insights into the paradox of plankton speciation.</title>
        <authorList>
            <person name="Palenik B."/>
            <person name="Grimwood J."/>
            <person name="Aerts A."/>
            <person name="Rouze P."/>
            <person name="Salamov A."/>
            <person name="Putnam N."/>
            <person name="Dupont C."/>
            <person name="Jorgensen R."/>
            <person name="Derelle E."/>
            <person name="Rombauts S."/>
            <person name="Zhou K."/>
            <person name="Otillar R."/>
            <person name="Merchant S.S."/>
            <person name="Podell S."/>
            <person name="Gaasterland T."/>
            <person name="Napoli C."/>
            <person name="Gendler K."/>
            <person name="Manuell A."/>
            <person name="Tai V."/>
            <person name="Vallon O."/>
            <person name="Piganeau G."/>
            <person name="Jancek S."/>
            <person name="Heijde M."/>
            <person name="Jabbari K."/>
            <person name="Bowler C."/>
            <person name="Lohr M."/>
            <person name="Robbens S."/>
            <person name="Werner G."/>
            <person name="Dubchak I."/>
            <person name="Pazour G.J."/>
            <person name="Ren Q."/>
            <person name="Paulsen I."/>
            <person name="Delwiche C."/>
            <person name="Schmutz J."/>
            <person name="Rokhsar D."/>
            <person name="Van de Peer Y."/>
            <person name="Moreau H."/>
            <person name="Grigoriev I.V."/>
        </authorList>
    </citation>
    <scope>NUCLEOTIDE SEQUENCE [LARGE SCALE GENOMIC DNA]</scope>
    <source>
        <strain evidence="2 3">CCE9901</strain>
    </source>
</reference>